<accession>A0A2N9M0M4</accession>
<protein>
    <recommendedName>
        <fullName evidence="4">Lipoprotein</fullName>
    </recommendedName>
</protein>
<keyword evidence="1" id="KW-0732">Signal</keyword>
<evidence type="ECO:0000313" key="3">
    <source>
        <dbReference type="Proteomes" id="UP000239735"/>
    </source>
</evidence>
<evidence type="ECO:0000313" key="2">
    <source>
        <dbReference type="EMBL" id="SPE29005.1"/>
    </source>
</evidence>
<proteinExistence type="predicted"/>
<evidence type="ECO:0008006" key="4">
    <source>
        <dbReference type="Google" id="ProtNLM"/>
    </source>
</evidence>
<sequence>MKTLSSVLMGLSLAVAACSFTAAQDTSSTSTIPKILQITIEYPKPYKGGAAHDKTESAFVLAQAKAKFPVYYVAMNSMSGRTRAIYMARYDSFAEWEKDNKMQDGNPTLSADLERASIADGELLDEVEQGVYTYDADLSYHPHDDIQNHRVYQISVFHVRPGHTKEWREVVKMVKDAHEKAGTSAHWGTYEVAFGAQDGTYIVLTGDSSMSAIDVGYSEDKKFREAIGGAEGMQKLDELFGEAVDSSHSELFTVNAKQSYVSADWIKSDPAFWKSNPAASLASKPAPATKRASGQ</sequence>
<evidence type="ECO:0000256" key="1">
    <source>
        <dbReference type="SAM" id="SignalP"/>
    </source>
</evidence>
<dbReference type="AlphaFoldDB" id="A0A2N9M0M4"/>
<dbReference type="OrthoDB" id="114906at2"/>
<gene>
    <name evidence="2" type="ORF">SBA5_70095</name>
</gene>
<dbReference type="Proteomes" id="UP000239735">
    <property type="component" value="Unassembled WGS sequence"/>
</dbReference>
<dbReference type="PROSITE" id="PS51257">
    <property type="entry name" value="PROKAR_LIPOPROTEIN"/>
    <property type="match status" value="1"/>
</dbReference>
<feature type="signal peptide" evidence="1">
    <location>
        <begin position="1"/>
        <end position="22"/>
    </location>
</feature>
<organism evidence="2 3">
    <name type="scientific">Candidatus Sulfuritelmatomonas gaucii</name>
    <dbReference type="NCBI Taxonomy" id="2043161"/>
    <lineage>
        <taxon>Bacteria</taxon>
        <taxon>Pseudomonadati</taxon>
        <taxon>Acidobacteriota</taxon>
        <taxon>Terriglobia</taxon>
        <taxon>Terriglobales</taxon>
        <taxon>Acidobacteriaceae</taxon>
        <taxon>Candidatus Sulfuritelmatomonas</taxon>
    </lineage>
</organism>
<name>A0A2N9M0M4_9BACT</name>
<reference evidence="3" key="1">
    <citation type="submission" date="2018-02" db="EMBL/GenBank/DDBJ databases">
        <authorList>
            <person name="Hausmann B."/>
        </authorList>
    </citation>
    <scope>NUCLEOTIDE SEQUENCE [LARGE SCALE GENOMIC DNA]</scope>
    <source>
        <strain evidence="3">Peat soil MAG SbA5</strain>
    </source>
</reference>
<dbReference type="EMBL" id="OKRB01000130">
    <property type="protein sequence ID" value="SPE29005.1"/>
    <property type="molecule type" value="Genomic_DNA"/>
</dbReference>
<feature type="chain" id="PRO_5014699180" description="Lipoprotein" evidence="1">
    <location>
        <begin position="23"/>
        <end position="295"/>
    </location>
</feature>